<protein>
    <submittedName>
        <fullName evidence="5">Alkene reductase</fullName>
    </submittedName>
</protein>
<evidence type="ECO:0000256" key="2">
    <source>
        <dbReference type="ARBA" id="ARBA00005979"/>
    </source>
</evidence>
<dbReference type="STRING" id="351656.Xvie_02602"/>
<evidence type="ECO:0000256" key="1">
    <source>
        <dbReference type="ARBA" id="ARBA00001917"/>
    </source>
</evidence>
<feature type="domain" description="NADH:flavin oxidoreductase/NADH oxidase N-terminal" evidence="4">
    <location>
        <begin position="15"/>
        <end position="349"/>
    </location>
</feature>
<dbReference type="GO" id="GO:0010181">
    <property type="term" value="F:FMN binding"/>
    <property type="evidence" value="ECO:0007669"/>
    <property type="project" value="InterPro"/>
</dbReference>
<proteinExistence type="inferred from homology"/>
<evidence type="ECO:0000313" key="6">
    <source>
        <dbReference type="Proteomes" id="UP000194350"/>
    </source>
</evidence>
<dbReference type="Pfam" id="PF00724">
    <property type="entry name" value="Oxidored_FMN"/>
    <property type="match status" value="1"/>
</dbReference>
<dbReference type="Proteomes" id="UP000194350">
    <property type="component" value="Unassembled WGS sequence"/>
</dbReference>
<sequence length="383" mass="42230">MTDKNFMVDNSTRTDLFSPIKLGEIELANRIVMAPLTRGRMNEEGVPNDLNITYYIQRASAGLIISEATNISAQGRGYAKTPGIWTEDQIAGWKKITDAVHSASGKIVMQLWHVGRCSHVDLQPNGEAPVAPSAIKADGNSYTNNGIVEVSMPRALKIDEIPNIVEQYRHAAECAKRAGFDGVEIHSANNYLLEQFLRDSTNHRTDQYGGSIANRARLILEVVEAVTNVWGDGRVGIRLSPITTEVGNTPLDSNVMETYGYLIQQLNKFKLAYLHFVEGITGKSRSVPEGVDLNALRSLFDGAYIGNNNYDLEIAISRRAEGKVDAVAFGRPFISNPDLVDRLRYGIELAHASIETHYGNGEKGYIDWPKANSFHIESSCSKS</sequence>
<dbReference type="AlphaFoldDB" id="A0A1Y2SDW5"/>
<dbReference type="GO" id="GO:0005829">
    <property type="term" value="C:cytosol"/>
    <property type="evidence" value="ECO:0007669"/>
    <property type="project" value="TreeGrafter"/>
</dbReference>
<dbReference type="SUPFAM" id="SSF51395">
    <property type="entry name" value="FMN-linked oxidoreductases"/>
    <property type="match status" value="1"/>
</dbReference>
<comment type="similarity">
    <text evidence="2">Belongs to the NADH:flavin oxidoreductase/NADH oxidase family.</text>
</comment>
<keyword evidence="6" id="KW-1185">Reference proteome</keyword>
<dbReference type="InterPro" id="IPR045247">
    <property type="entry name" value="Oye-like"/>
</dbReference>
<comment type="caution">
    <text evidence="5">The sequence shown here is derived from an EMBL/GenBank/DDBJ whole genome shotgun (WGS) entry which is preliminary data.</text>
</comment>
<dbReference type="Gene3D" id="3.20.20.70">
    <property type="entry name" value="Aldolase class I"/>
    <property type="match status" value="1"/>
</dbReference>
<dbReference type="InterPro" id="IPR001155">
    <property type="entry name" value="OxRdtase_FMN_N"/>
</dbReference>
<keyword evidence="3" id="KW-0560">Oxidoreductase</keyword>
<accession>A0A1Y2SDW5</accession>
<dbReference type="FunFam" id="3.20.20.70:FF:000059">
    <property type="entry name" value="N-ethylmaleimide reductase, FMN-linked"/>
    <property type="match status" value="1"/>
</dbReference>
<gene>
    <name evidence="5" type="ORF">Xvie_02602</name>
</gene>
<dbReference type="PANTHER" id="PTHR22893:SF91">
    <property type="entry name" value="NADPH DEHYDROGENASE 2-RELATED"/>
    <property type="match status" value="1"/>
</dbReference>
<reference evidence="5 6" key="1">
    <citation type="submission" date="2016-10" db="EMBL/GenBank/DDBJ databases">
        <title>Systematic genetic and metabolomic analysis of Xenorhabdus and Photorhabdus spp., highlights the requirements for a dual symbiotic and pathogenic life style.</title>
        <authorList>
            <person name="Tobias N.J."/>
            <person name="Wolff H."/>
            <person name="Djahanschiri B."/>
            <person name="Pidot S.J."/>
            <person name="Stinear T.P."/>
            <person name="Ebersberger I."/>
            <person name="Bode H.B."/>
        </authorList>
    </citation>
    <scope>NUCLEOTIDE SEQUENCE [LARGE SCALE GENOMIC DNA]</scope>
    <source>
        <strain evidence="5 6">DSM 22392</strain>
    </source>
</reference>
<name>A0A1Y2SDW5_9GAMM</name>
<dbReference type="NCBIfam" id="NF007899">
    <property type="entry name" value="PRK10605.1"/>
    <property type="match status" value="1"/>
</dbReference>
<evidence type="ECO:0000313" key="5">
    <source>
        <dbReference type="EMBL" id="OTA15748.1"/>
    </source>
</evidence>
<organism evidence="5 6">
    <name type="scientific">Xenorhabdus vietnamensis</name>
    <dbReference type="NCBI Taxonomy" id="351656"/>
    <lineage>
        <taxon>Bacteria</taxon>
        <taxon>Pseudomonadati</taxon>
        <taxon>Pseudomonadota</taxon>
        <taxon>Gammaproteobacteria</taxon>
        <taxon>Enterobacterales</taxon>
        <taxon>Morganellaceae</taxon>
        <taxon>Xenorhabdus</taxon>
    </lineage>
</organism>
<evidence type="ECO:0000259" key="4">
    <source>
        <dbReference type="Pfam" id="PF00724"/>
    </source>
</evidence>
<dbReference type="PANTHER" id="PTHR22893">
    <property type="entry name" value="NADH OXIDOREDUCTASE-RELATED"/>
    <property type="match status" value="1"/>
</dbReference>
<dbReference type="EMBL" id="MUBJ01000013">
    <property type="protein sequence ID" value="OTA15748.1"/>
    <property type="molecule type" value="Genomic_DNA"/>
</dbReference>
<evidence type="ECO:0000256" key="3">
    <source>
        <dbReference type="ARBA" id="ARBA00023002"/>
    </source>
</evidence>
<dbReference type="InterPro" id="IPR013785">
    <property type="entry name" value="Aldolase_TIM"/>
</dbReference>
<dbReference type="CDD" id="cd02933">
    <property type="entry name" value="OYE_like_FMN"/>
    <property type="match status" value="1"/>
</dbReference>
<comment type="cofactor">
    <cofactor evidence="1">
        <name>FMN</name>
        <dbReference type="ChEBI" id="CHEBI:58210"/>
    </cofactor>
</comment>
<dbReference type="GO" id="GO:0016628">
    <property type="term" value="F:oxidoreductase activity, acting on the CH-CH group of donors, NAD or NADP as acceptor"/>
    <property type="evidence" value="ECO:0007669"/>
    <property type="project" value="UniProtKB-ARBA"/>
</dbReference>